<feature type="domain" description="PpiC" evidence="4">
    <location>
        <begin position="177"/>
        <end position="280"/>
    </location>
</feature>
<keyword evidence="3" id="KW-0732">Signal</keyword>
<dbReference type="InterPro" id="IPR046357">
    <property type="entry name" value="PPIase_dom_sf"/>
</dbReference>
<evidence type="ECO:0000256" key="2">
    <source>
        <dbReference type="SAM" id="MobiDB-lite"/>
    </source>
</evidence>
<sequence length="365" mass="41267">MLQNNKTRSKKWLMLALSAVLALSVLAGCGKSSGAEAGTGAAKKDDSKVVATYEGGEVTQKEFDIELGNMLLMYPEYAQLINMDQFREYFLKQQVAYEYLQGKASDKSKTEGEKKAKEQLEAMKKQEGFKEALTEKKLTEDDVLKYMTRILTVVVDYNDKVTEDQIKAQFEKDKEEMTVASVRHVLIGFKDKDGKERKKEDALKQAKDISARLKKGEDFAKLAKEYSDDAGSVPDGGLYKDTPVSKWVPQFKEAALTLPINQISDPVETDYGYHVMRVESRTVKTYDKLTEDEKTALRTRAASEIMNSFMEKELDKLITKIDLPKVEEAKPEDKKEEKKEDANKETPKDNGATDNKKEDKTEGTK</sequence>
<dbReference type="GO" id="GO:0003755">
    <property type="term" value="F:peptidyl-prolyl cis-trans isomerase activity"/>
    <property type="evidence" value="ECO:0007669"/>
    <property type="project" value="UniProtKB-EC"/>
</dbReference>
<feature type="signal peptide" evidence="3">
    <location>
        <begin position="1"/>
        <end position="27"/>
    </location>
</feature>
<gene>
    <name evidence="5" type="ORF">LQV63_24350</name>
</gene>
<dbReference type="PANTHER" id="PTHR47245:SF2">
    <property type="entry name" value="PEPTIDYL-PROLYL CIS-TRANS ISOMERASE HP_0175-RELATED"/>
    <property type="match status" value="1"/>
</dbReference>
<feature type="compositionally biased region" description="Basic and acidic residues" evidence="2">
    <location>
        <begin position="354"/>
        <end position="365"/>
    </location>
</feature>
<protein>
    <submittedName>
        <fullName evidence="5">Peptidylprolyl isomerase</fullName>
        <ecNumber evidence="5">5.2.1.8</ecNumber>
    </submittedName>
</protein>
<feature type="chain" id="PRO_5046348496" evidence="3">
    <location>
        <begin position="28"/>
        <end position="365"/>
    </location>
</feature>
<keyword evidence="6" id="KW-1185">Reference proteome</keyword>
<dbReference type="SUPFAM" id="SSF109998">
    <property type="entry name" value="Triger factor/SurA peptide-binding domain-like"/>
    <property type="match status" value="1"/>
</dbReference>
<feature type="region of interest" description="Disordered" evidence="2">
    <location>
        <begin position="320"/>
        <end position="365"/>
    </location>
</feature>
<evidence type="ECO:0000313" key="5">
    <source>
        <dbReference type="EMBL" id="MCE5172411.1"/>
    </source>
</evidence>
<evidence type="ECO:0000256" key="1">
    <source>
        <dbReference type="PROSITE-ProRule" id="PRU00278"/>
    </source>
</evidence>
<dbReference type="EMBL" id="JAJNBZ010000028">
    <property type="protein sequence ID" value="MCE5172411.1"/>
    <property type="molecule type" value="Genomic_DNA"/>
</dbReference>
<dbReference type="Gene3D" id="3.10.50.40">
    <property type="match status" value="1"/>
</dbReference>
<name>A0ABS8YKQ4_9BACL</name>
<reference evidence="5 6" key="1">
    <citation type="submission" date="2021-11" db="EMBL/GenBank/DDBJ databases">
        <title>Draft genome sequence of Paenibacillus profundus YoMME, a new Gram-positive bacteria with exoelectrogenic properties.</title>
        <authorList>
            <person name="Hubenova Y."/>
            <person name="Hubenova E."/>
            <person name="Manasiev Y."/>
            <person name="Peykov S."/>
            <person name="Mitov M."/>
        </authorList>
    </citation>
    <scope>NUCLEOTIDE SEQUENCE [LARGE SCALE GENOMIC DNA]</scope>
    <source>
        <strain evidence="5 6">YoMME</strain>
    </source>
</reference>
<dbReference type="SUPFAM" id="SSF54534">
    <property type="entry name" value="FKBP-like"/>
    <property type="match status" value="1"/>
</dbReference>
<dbReference type="PANTHER" id="PTHR47245">
    <property type="entry name" value="PEPTIDYLPROLYL ISOMERASE"/>
    <property type="match status" value="1"/>
</dbReference>
<evidence type="ECO:0000259" key="4">
    <source>
        <dbReference type="PROSITE" id="PS50198"/>
    </source>
</evidence>
<dbReference type="Pfam" id="PF13616">
    <property type="entry name" value="Rotamase_3"/>
    <property type="match status" value="1"/>
</dbReference>
<dbReference type="Proteomes" id="UP001199916">
    <property type="component" value="Unassembled WGS sequence"/>
</dbReference>
<organism evidence="5 6">
    <name type="scientific">Paenibacillus profundus</name>
    <dbReference type="NCBI Taxonomy" id="1173085"/>
    <lineage>
        <taxon>Bacteria</taxon>
        <taxon>Bacillati</taxon>
        <taxon>Bacillota</taxon>
        <taxon>Bacilli</taxon>
        <taxon>Bacillales</taxon>
        <taxon>Paenibacillaceae</taxon>
        <taxon>Paenibacillus</taxon>
    </lineage>
</organism>
<evidence type="ECO:0000256" key="3">
    <source>
        <dbReference type="SAM" id="SignalP"/>
    </source>
</evidence>
<keyword evidence="1 5" id="KW-0413">Isomerase</keyword>
<evidence type="ECO:0000313" key="6">
    <source>
        <dbReference type="Proteomes" id="UP001199916"/>
    </source>
</evidence>
<dbReference type="EC" id="5.2.1.8" evidence="5"/>
<dbReference type="PROSITE" id="PS50198">
    <property type="entry name" value="PPIC_PPIASE_2"/>
    <property type="match status" value="1"/>
</dbReference>
<feature type="compositionally biased region" description="Basic and acidic residues" evidence="2">
    <location>
        <begin position="320"/>
        <end position="348"/>
    </location>
</feature>
<dbReference type="InterPro" id="IPR050245">
    <property type="entry name" value="PrsA_foldase"/>
</dbReference>
<dbReference type="InterPro" id="IPR000297">
    <property type="entry name" value="PPIase_PpiC"/>
</dbReference>
<accession>A0ABS8YKQ4</accession>
<comment type="caution">
    <text evidence="5">The sequence shown here is derived from an EMBL/GenBank/DDBJ whole genome shotgun (WGS) entry which is preliminary data.</text>
</comment>
<dbReference type="RefSeq" id="WP_233698595.1">
    <property type="nucleotide sequence ID" value="NZ_JAJNBZ010000028.1"/>
</dbReference>
<proteinExistence type="predicted"/>
<dbReference type="InterPro" id="IPR027304">
    <property type="entry name" value="Trigger_fact/SurA_dom_sf"/>
</dbReference>
<keyword evidence="1" id="KW-0697">Rotamase</keyword>
<dbReference type="PROSITE" id="PS51257">
    <property type="entry name" value="PROKAR_LIPOPROTEIN"/>
    <property type="match status" value="1"/>
</dbReference>